<feature type="region of interest" description="Disordered" evidence="4">
    <location>
        <begin position="339"/>
        <end position="369"/>
    </location>
</feature>
<dbReference type="PANTHER" id="PTHR46796">
    <property type="entry name" value="HTH-TYPE TRANSCRIPTIONAL ACTIVATOR RHAS-RELATED"/>
    <property type="match status" value="1"/>
</dbReference>
<comment type="caution">
    <text evidence="6">The sequence shown here is derived from an EMBL/GenBank/DDBJ whole genome shotgun (WGS) entry which is preliminary data.</text>
</comment>
<dbReference type="InterPro" id="IPR018060">
    <property type="entry name" value="HTH_AraC"/>
</dbReference>
<evidence type="ECO:0000313" key="6">
    <source>
        <dbReference type="EMBL" id="RYB01645.1"/>
    </source>
</evidence>
<dbReference type="InterPro" id="IPR018062">
    <property type="entry name" value="HTH_AraC-typ_CS"/>
</dbReference>
<accession>A0A4Q2R537</accession>
<keyword evidence="1" id="KW-0805">Transcription regulation</keyword>
<dbReference type="Gene3D" id="1.10.10.60">
    <property type="entry name" value="Homeodomain-like"/>
    <property type="match status" value="1"/>
</dbReference>
<reference evidence="6 7" key="2">
    <citation type="submission" date="2019-02" db="EMBL/GenBank/DDBJ databases">
        <title>'Lichenibacterium ramalinii' gen. nov. sp. nov., 'Lichenibacterium minor' gen. nov. sp. nov.</title>
        <authorList>
            <person name="Pankratov T."/>
        </authorList>
    </citation>
    <scope>NUCLEOTIDE SEQUENCE [LARGE SCALE GENOMIC DNA]</scope>
    <source>
        <strain evidence="6 7">RmlP001</strain>
    </source>
</reference>
<dbReference type="SMART" id="SM00342">
    <property type="entry name" value="HTH_ARAC"/>
    <property type="match status" value="1"/>
</dbReference>
<gene>
    <name evidence="6" type="ORF">D3272_24975</name>
</gene>
<dbReference type="InterPro" id="IPR009057">
    <property type="entry name" value="Homeodomain-like_sf"/>
</dbReference>
<dbReference type="GO" id="GO:0043565">
    <property type="term" value="F:sequence-specific DNA binding"/>
    <property type="evidence" value="ECO:0007669"/>
    <property type="project" value="InterPro"/>
</dbReference>
<evidence type="ECO:0000256" key="2">
    <source>
        <dbReference type="ARBA" id="ARBA00023125"/>
    </source>
</evidence>
<name>A0A4Q2R537_9HYPH</name>
<sequence>MLQSRLLFSLHAADILIPNIALDVLEQAISGAVSKSQGKAKCVRTDLLDRLLVTLAVRLRAFSVCRIQHGWQLEFSPFEAITVHYVLRGTGSLRVGDGTWQAFAPQSVIVVPARLSHALGEPEQVRGAARAEDHCSLHGDGLVSFMAGDGTPDTLLVCGQISASHDGALGLFELFQSPMIQAFTSDAPLRGTFELMLAEVAAPSLGTQAMTELLMKQCLIVMLRRHFLGGDDTSPLLRALQEPKLARAVIAVLEHPGMPYSVDSMASLAGMSRTSFAVRFAEVFGQGPMDFVQKVRLRIAARLLTATDLPVKVIASSVGYASRTAFSRVFETTYGLPPSDYRSFGGGDEVEPDRVESQIQASPATDPEP</sequence>
<dbReference type="OrthoDB" id="9783876at2"/>
<dbReference type="Pfam" id="PF12833">
    <property type="entry name" value="HTH_18"/>
    <property type="match status" value="1"/>
</dbReference>
<keyword evidence="2" id="KW-0238">DNA-binding</keyword>
<evidence type="ECO:0000256" key="4">
    <source>
        <dbReference type="SAM" id="MobiDB-lite"/>
    </source>
</evidence>
<dbReference type="EMBL" id="QYBC01000032">
    <property type="protein sequence ID" value="RYB01645.1"/>
    <property type="molecule type" value="Genomic_DNA"/>
</dbReference>
<protein>
    <submittedName>
        <fullName evidence="6">AraC family transcriptional regulator</fullName>
    </submittedName>
</protein>
<dbReference type="PRINTS" id="PR00032">
    <property type="entry name" value="HTHARAC"/>
</dbReference>
<evidence type="ECO:0000256" key="1">
    <source>
        <dbReference type="ARBA" id="ARBA00023015"/>
    </source>
</evidence>
<evidence type="ECO:0000313" key="7">
    <source>
        <dbReference type="Proteomes" id="UP000289411"/>
    </source>
</evidence>
<dbReference type="Pfam" id="PF12852">
    <property type="entry name" value="Cupin_6"/>
    <property type="match status" value="1"/>
</dbReference>
<dbReference type="InterPro" id="IPR020449">
    <property type="entry name" value="Tscrpt_reg_AraC-type_HTH"/>
</dbReference>
<dbReference type="InterPro" id="IPR050204">
    <property type="entry name" value="AraC_XylS_family_regulators"/>
</dbReference>
<proteinExistence type="predicted"/>
<dbReference type="GO" id="GO:0003700">
    <property type="term" value="F:DNA-binding transcription factor activity"/>
    <property type="evidence" value="ECO:0007669"/>
    <property type="project" value="InterPro"/>
</dbReference>
<reference evidence="6 7" key="1">
    <citation type="submission" date="2018-09" db="EMBL/GenBank/DDBJ databases">
        <authorList>
            <person name="Grouzdev D.S."/>
            <person name="Krutkina M.S."/>
        </authorList>
    </citation>
    <scope>NUCLEOTIDE SEQUENCE [LARGE SCALE GENOMIC DNA]</scope>
    <source>
        <strain evidence="6 7">RmlP001</strain>
    </source>
</reference>
<dbReference type="PANTHER" id="PTHR46796:SF7">
    <property type="entry name" value="ARAC FAMILY TRANSCRIPTIONAL REGULATOR"/>
    <property type="match status" value="1"/>
</dbReference>
<dbReference type="InterPro" id="IPR032783">
    <property type="entry name" value="AraC_lig"/>
</dbReference>
<keyword evidence="7" id="KW-1185">Reference proteome</keyword>
<keyword evidence="3" id="KW-0804">Transcription</keyword>
<dbReference type="Proteomes" id="UP000289411">
    <property type="component" value="Unassembled WGS sequence"/>
</dbReference>
<dbReference type="SUPFAM" id="SSF46689">
    <property type="entry name" value="Homeodomain-like"/>
    <property type="match status" value="2"/>
</dbReference>
<dbReference type="PROSITE" id="PS00041">
    <property type="entry name" value="HTH_ARAC_FAMILY_1"/>
    <property type="match status" value="1"/>
</dbReference>
<dbReference type="AlphaFoldDB" id="A0A4Q2R537"/>
<dbReference type="PROSITE" id="PS01124">
    <property type="entry name" value="HTH_ARAC_FAMILY_2"/>
    <property type="match status" value="1"/>
</dbReference>
<feature type="domain" description="HTH araC/xylS-type" evidence="5">
    <location>
        <begin position="246"/>
        <end position="344"/>
    </location>
</feature>
<evidence type="ECO:0000256" key="3">
    <source>
        <dbReference type="ARBA" id="ARBA00023163"/>
    </source>
</evidence>
<evidence type="ECO:0000259" key="5">
    <source>
        <dbReference type="PROSITE" id="PS01124"/>
    </source>
</evidence>
<organism evidence="6 7">
    <name type="scientific">Lichenibacterium ramalinae</name>
    <dbReference type="NCBI Taxonomy" id="2316527"/>
    <lineage>
        <taxon>Bacteria</taxon>
        <taxon>Pseudomonadati</taxon>
        <taxon>Pseudomonadota</taxon>
        <taxon>Alphaproteobacteria</taxon>
        <taxon>Hyphomicrobiales</taxon>
        <taxon>Lichenihabitantaceae</taxon>
        <taxon>Lichenibacterium</taxon>
    </lineage>
</organism>